<dbReference type="Gene3D" id="3.40.50.300">
    <property type="entry name" value="P-loop containing nucleotide triphosphate hydrolases"/>
    <property type="match status" value="1"/>
</dbReference>
<dbReference type="SUPFAM" id="SSF52540">
    <property type="entry name" value="P-loop containing nucleoside triphosphate hydrolases"/>
    <property type="match status" value="1"/>
</dbReference>
<sequence length="228" mass="26212">MAILTKAYVKDGAIAHRRLYFAHIPKTAGSSLYLAFLRDGWMIENVRLGNQAEGDRAVINEFGIKKFQQYGTTGNLRRMVRSIQHAPYDIWHQWGPFEQSFAIVRHPVDRYVSALKYHHRHGNTGGADLDDSRRRVINAVRRGSWSRKRRFDGHFAPQVQFVGPETNLYRFEEDFAQQISDDFGFADGTFPSVNEAPPEAITLTQEELDLIRAVYAEDFETFGYTPPE</sequence>
<evidence type="ECO:0000313" key="2">
    <source>
        <dbReference type="Proteomes" id="UP000198926"/>
    </source>
</evidence>
<organism evidence="1 2">
    <name type="scientific">Yoonia litorea</name>
    <dbReference type="NCBI Taxonomy" id="1123755"/>
    <lineage>
        <taxon>Bacteria</taxon>
        <taxon>Pseudomonadati</taxon>
        <taxon>Pseudomonadota</taxon>
        <taxon>Alphaproteobacteria</taxon>
        <taxon>Rhodobacterales</taxon>
        <taxon>Paracoccaceae</taxon>
        <taxon>Yoonia</taxon>
    </lineage>
</organism>
<dbReference type="Proteomes" id="UP000198926">
    <property type="component" value="Unassembled WGS sequence"/>
</dbReference>
<dbReference type="GO" id="GO:0008146">
    <property type="term" value="F:sulfotransferase activity"/>
    <property type="evidence" value="ECO:0007669"/>
    <property type="project" value="InterPro"/>
</dbReference>
<keyword evidence="1" id="KW-0808">Transferase</keyword>
<proteinExistence type="predicted"/>
<reference evidence="1 2" key="1">
    <citation type="submission" date="2016-10" db="EMBL/GenBank/DDBJ databases">
        <authorList>
            <person name="de Groot N.N."/>
        </authorList>
    </citation>
    <scope>NUCLEOTIDE SEQUENCE [LARGE SCALE GENOMIC DNA]</scope>
    <source>
        <strain evidence="1 2">DSM 29433</strain>
    </source>
</reference>
<dbReference type="InterPro" id="IPR027417">
    <property type="entry name" value="P-loop_NTPase"/>
</dbReference>
<dbReference type="STRING" id="1123755.SAMN05444714_0955"/>
<dbReference type="Pfam" id="PF03567">
    <property type="entry name" value="Sulfotransfer_2"/>
    <property type="match status" value="1"/>
</dbReference>
<accession>A0A1I6LW86</accession>
<protein>
    <submittedName>
        <fullName evidence="1">Sulfotransferase family protein</fullName>
    </submittedName>
</protein>
<keyword evidence="2" id="KW-1185">Reference proteome</keyword>
<name>A0A1I6LW86_9RHOB</name>
<dbReference type="InterPro" id="IPR005331">
    <property type="entry name" value="Sulfotransferase"/>
</dbReference>
<dbReference type="RefSeq" id="WP_090204585.1">
    <property type="nucleotide sequence ID" value="NZ_FOZM01000001.1"/>
</dbReference>
<dbReference type="AlphaFoldDB" id="A0A1I6LW86"/>
<gene>
    <name evidence="1" type="ORF">SAMN05444714_0955</name>
</gene>
<dbReference type="GO" id="GO:0016020">
    <property type="term" value="C:membrane"/>
    <property type="evidence" value="ECO:0007669"/>
    <property type="project" value="InterPro"/>
</dbReference>
<dbReference type="EMBL" id="FOZM01000001">
    <property type="protein sequence ID" value="SFS07693.1"/>
    <property type="molecule type" value="Genomic_DNA"/>
</dbReference>
<dbReference type="OrthoDB" id="7444642at2"/>
<evidence type="ECO:0000313" key="1">
    <source>
        <dbReference type="EMBL" id="SFS07693.1"/>
    </source>
</evidence>